<evidence type="ECO:0000256" key="5">
    <source>
        <dbReference type="ARBA" id="ARBA00023136"/>
    </source>
</evidence>
<dbReference type="GO" id="GO:0055085">
    <property type="term" value="P:transmembrane transport"/>
    <property type="evidence" value="ECO:0007669"/>
    <property type="project" value="InterPro"/>
</dbReference>
<dbReference type="EMBL" id="CP041666">
    <property type="protein sequence ID" value="QDP40980.1"/>
    <property type="molecule type" value="Genomic_DNA"/>
</dbReference>
<keyword evidence="4 6" id="KW-1133">Transmembrane helix</keyword>
<keyword evidence="5 6" id="KW-0472">Membrane</keyword>
<dbReference type="InterPro" id="IPR000515">
    <property type="entry name" value="MetI-like"/>
</dbReference>
<evidence type="ECO:0000256" key="6">
    <source>
        <dbReference type="RuleBase" id="RU363032"/>
    </source>
</evidence>
<dbReference type="KEGG" id="aqt:FN924_12750"/>
<feature type="transmembrane region" description="Helical" evidence="6">
    <location>
        <begin position="81"/>
        <end position="102"/>
    </location>
</feature>
<comment type="similarity">
    <text evidence="6">Belongs to the binding-protein-dependent transport system permease family.</text>
</comment>
<feature type="transmembrane region" description="Helical" evidence="6">
    <location>
        <begin position="211"/>
        <end position="232"/>
    </location>
</feature>
<dbReference type="PANTHER" id="PTHR43839">
    <property type="entry name" value="OPPC IN A BINDING PROTEIN-DEPENDENT TRANSPORT SYSTEM"/>
    <property type="match status" value="1"/>
</dbReference>
<reference evidence="8 9" key="1">
    <citation type="submission" date="2019-07" db="EMBL/GenBank/DDBJ databases">
        <authorList>
            <person name="Li J."/>
        </authorList>
    </citation>
    <scope>NUCLEOTIDE SEQUENCE [LARGE SCALE GENOMIC DNA]</scope>
    <source>
        <strain evidence="8 9">TKL69</strain>
    </source>
</reference>
<evidence type="ECO:0000256" key="4">
    <source>
        <dbReference type="ARBA" id="ARBA00022989"/>
    </source>
</evidence>
<dbReference type="PROSITE" id="PS50928">
    <property type="entry name" value="ABC_TM1"/>
    <property type="match status" value="1"/>
</dbReference>
<dbReference type="Proteomes" id="UP000315215">
    <property type="component" value="Chromosome"/>
</dbReference>
<evidence type="ECO:0000256" key="3">
    <source>
        <dbReference type="ARBA" id="ARBA00022692"/>
    </source>
</evidence>
<accession>A0A516KHV7</accession>
<feature type="domain" description="ABC transmembrane type-1" evidence="7">
    <location>
        <begin position="83"/>
        <end position="292"/>
    </location>
</feature>
<feature type="transmembrane region" description="Helical" evidence="6">
    <location>
        <begin position="154"/>
        <end position="174"/>
    </location>
</feature>
<evidence type="ECO:0000256" key="2">
    <source>
        <dbReference type="ARBA" id="ARBA00022448"/>
    </source>
</evidence>
<evidence type="ECO:0000313" key="9">
    <source>
        <dbReference type="Proteomes" id="UP000315215"/>
    </source>
</evidence>
<dbReference type="GO" id="GO:0005886">
    <property type="term" value="C:plasma membrane"/>
    <property type="evidence" value="ECO:0007669"/>
    <property type="project" value="UniProtKB-SubCell"/>
</dbReference>
<feature type="transmembrane region" description="Helical" evidence="6">
    <location>
        <begin position="12"/>
        <end position="32"/>
    </location>
</feature>
<gene>
    <name evidence="8" type="ORF">FN924_12750</name>
</gene>
<organism evidence="8 9">
    <name type="scientific">Radiobacillus deserti</name>
    <dbReference type="NCBI Taxonomy" id="2594883"/>
    <lineage>
        <taxon>Bacteria</taxon>
        <taxon>Bacillati</taxon>
        <taxon>Bacillota</taxon>
        <taxon>Bacilli</taxon>
        <taxon>Bacillales</taxon>
        <taxon>Bacillaceae</taxon>
        <taxon>Radiobacillus</taxon>
    </lineage>
</organism>
<keyword evidence="9" id="KW-1185">Reference proteome</keyword>
<name>A0A516KHV7_9BACI</name>
<dbReference type="PANTHER" id="PTHR43839:SF3">
    <property type="entry name" value="OLIGOPEPTIDE ABC TRANSPORTER, PERMEASE PROTEIN"/>
    <property type="match status" value="1"/>
</dbReference>
<proteinExistence type="inferred from homology"/>
<keyword evidence="2 6" id="KW-0813">Transport</keyword>
<dbReference type="SUPFAM" id="SSF161098">
    <property type="entry name" value="MetI-like"/>
    <property type="match status" value="1"/>
</dbReference>
<dbReference type="RefSeq" id="WP_143895065.1">
    <property type="nucleotide sequence ID" value="NZ_CP041666.1"/>
</dbReference>
<dbReference type="OrthoDB" id="2351941at2"/>
<evidence type="ECO:0000256" key="1">
    <source>
        <dbReference type="ARBA" id="ARBA00004141"/>
    </source>
</evidence>
<dbReference type="InterPro" id="IPR035906">
    <property type="entry name" value="MetI-like_sf"/>
</dbReference>
<comment type="subcellular location">
    <subcellularLocation>
        <location evidence="6">Cell membrane</location>
        <topology evidence="6">Multi-pass membrane protein</topology>
    </subcellularLocation>
    <subcellularLocation>
        <location evidence="1">Membrane</location>
        <topology evidence="1">Multi-pass membrane protein</topology>
    </subcellularLocation>
</comment>
<dbReference type="Pfam" id="PF00528">
    <property type="entry name" value="BPD_transp_1"/>
    <property type="match status" value="1"/>
</dbReference>
<feature type="transmembrane region" description="Helical" evidence="6">
    <location>
        <begin position="272"/>
        <end position="293"/>
    </location>
</feature>
<feature type="transmembrane region" description="Helical" evidence="6">
    <location>
        <begin position="114"/>
        <end position="134"/>
    </location>
</feature>
<sequence>MKKKWYKQPTLVLGLAFIIIVLVASFIHSIFFDTYVAKTEYFYNEQNKLVGPPLAPFDHSIFGTDLNGNHLVYYILQGAKFTILGALSIALVSFVLAMLIGIPLGFRYKGKTRFVENSISFLYFIPASLIAYIFLRPLLIEPMGGFPTSLSYRISVEVLVIGILLAMPAAILLANETSVLLKKEFVISSRVLGGRPYHIFRHHLIPHMKGTMLTLLTTLTIQAILVMTHLGVFELYFGGTNIAYGGSDPPLPITYDWASLIGMYYYTLQTTVHWLIGIPLIFLVLFILSLIGIEYGIKKCITID</sequence>
<dbReference type="Gene3D" id="1.10.3720.10">
    <property type="entry name" value="MetI-like"/>
    <property type="match status" value="1"/>
</dbReference>
<evidence type="ECO:0000313" key="8">
    <source>
        <dbReference type="EMBL" id="QDP40980.1"/>
    </source>
</evidence>
<keyword evidence="3 6" id="KW-0812">Transmembrane</keyword>
<protein>
    <submittedName>
        <fullName evidence="8">ABC transporter permease subunit</fullName>
    </submittedName>
</protein>
<evidence type="ECO:0000259" key="7">
    <source>
        <dbReference type="PROSITE" id="PS50928"/>
    </source>
</evidence>
<dbReference type="AlphaFoldDB" id="A0A516KHV7"/>
<dbReference type="CDD" id="cd06261">
    <property type="entry name" value="TM_PBP2"/>
    <property type="match status" value="1"/>
</dbReference>